<dbReference type="EMBL" id="JBHUPE010000004">
    <property type="protein sequence ID" value="MFD2904190.1"/>
    <property type="molecule type" value="Genomic_DNA"/>
</dbReference>
<protein>
    <submittedName>
        <fullName evidence="1">Uncharacterized protein</fullName>
    </submittedName>
</protein>
<dbReference type="RefSeq" id="WP_380919984.1">
    <property type="nucleotide sequence ID" value="NZ_JBHUPE010000004.1"/>
</dbReference>
<sequence>MENLENKNLQEGEMTKEIEEKTAQLPSKVFLCAAITAMIGAAALKCVGHKHSALFVGQWVAPFLLFGIYNKIVKTQGHDQQDNKNG</sequence>
<reference evidence="2" key="1">
    <citation type="journal article" date="2019" name="Int. J. Syst. Evol. Microbiol.">
        <title>The Global Catalogue of Microorganisms (GCM) 10K type strain sequencing project: providing services to taxonomists for standard genome sequencing and annotation.</title>
        <authorList>
            <consortium name="The Broad Institute Genomics Platform"/>
            <consortium name="The Broad Institute Genome Sequencing Center for Infectious Disease"/>
            <person name="Wu L."/>
            <person name="Ma J."/>
        </authorList>
    </citation>
    <scope>NUCLEOTIDE SEQUENCE [LARGE SCALE GENOMIC DNA]</scope>
    <source>
        <strain evidence="2">KCTC 22209</strain>
    </source>
</reference>
<accession>A0ABW5YVS4</accession>
<proteinExistence type="predicted"/>
<evidence type="ECO:0000313" key="1">
    <source>
        <dbReference type="EMBL" id="MFD2904190.1"/>
    </source>
</evidence>
<keyword evidence="2" id="KW-1185">Reference proteome</keyword>
<gene>
    <name evidence="1" type="ORF">ACFS6I_09660</name>
</gene>
<name>A0ABW5YVS4_9SPHI</name>
<evidence type="ECO:0000313" key="2">
    <source>
        <dbReference type="Proteomes" id="UP001597509"/>
    </source>
</evidence>
<dbReference type="Proteomes" id="UP001597509">
    <property type="component" value="Unassembled WGS sequence"/>
</dbReference>
<organism evidence="1 2">
    <name type="scientific">Sphingobacterium anhuiense</name>
    <dbReference type="NCBI Taxonomy" id="493780"/>
    <lineage>
        <taxon>Bacteria</taxon>
        <taxon>Pseudomonadati</taxon>
        <taxon>Bacteroidota</taxon>
        <taxon>Sphingobacteriia</taxon>
        <taxon>Sphingobacteriales</taxon>
        <taxon>Sphingobacteriaceae</taxon>
        <taxon>Sphingobacterium</taxon>
    </lineage>
</organism>
<comment type="caution">
    <text evidence="1">The sequence shown here is derived from an EMBL/GenBank/DDBJ whole genome shotgun (WGS) entry which is preliminary data.</text>
</comment>